<sequence length="314" mass="33480">MNKHAGGSQLETIAMVSRVTWIGLWLNLALAAFKIMAGTAGHSRAVVADGIHSLSDLVTDVVVLVGVRFWSAPADEEHPHGHQRMETMVTVVIGLLLAGAAVGIAWDAIAAMGRESVHRRGAVAFGAAVLSIVVKEGLYRWTLRAARKARSSALEANAWHHRTDALSSIPAAAAVGLAWFVPAWGVADLAGALVVAVFILYAAWNICRPALEALMDKGADETTRAELEQVVCSVSGVKDVHSLRTRFMGNSLQVDMHIKVDGRITVDEGHAVALAVEDALYALGPHIHDVLVHVDPWLPEQAPRAGADGEKHQV</sequence>
<keyword evidence="6 7" id="KW-0472">Membrane</keyword>
<name>Q311T6_OLEA2</name>
<dbReference type="STRING" id="207559.Dde_1511"/>
<evidence type="ECO:0000256" key="1">
    <source>
        <dbReference type="ARBA" id="ARBA00004141"/>
    </source>
</evidence>
<dbReference type="HOGENOM" id="CLU_013430_3_6_7"/>
<dbReference type="Proteomes" id="UP000002710">
    <property type="component" value="Chromosome"/>
</dbReference>
<dbReference type="Pfam" id="PF01545">
    <property type="entry name" value="Cation_efflux"/>
    <property type="match status" value="1"/>
</dbReference>
<comment type="similarity">
    <text evidence="2">Belongs to the cation diffusion facilitator (CDF) transporter (TC 2.A.4) family.</text>
</comment>
<feature type="transmembrane region" description="Helical" evidence="7">
    <location>
        <begin position="121"/>
        <end position="142"/>
    </location>
</feature>
<dbReference type="SUPFAM" id="SSF160240">
    <property type="entry name" value="Cation efflux protein cytoplasmic domain-like"/>
    <property type="match status" value="1"/>
</dbReference>
<dbReference type="PANTHER" id="PTHR43840:SF15">
    <property type="entry name" value="MITOCHONDRIAL METAL TRANSPORTER 1-RELATED"/>
    <property type="match status" value="1"/>
</dbReference>
<dbReference type="InterPro" id="IPR050291">
    <property type="entry name" value="CDF_Transporter"/>
</dbReference>
<feature type="transmembrane region" description="Helical" evidence="7">
    <location>
        <begin position="12"/>
        <end position="33"/>
    </location>
</feature>
<dbReference type="Gene3D" id="1.20.1510.10">
    <property type="entry name" value="Cation efflux protein transmembrane domain"/>
    <property type="match status" value="1"/>
</dbReference>
<dbReference type="AlphaFoldDB" id="Q311T6"/>
<evidence type="ECO:0000256" key="4">
    <source>
        <dbReference type="ARBA" id="ARBA00022692"/>
    </source>
</evidence>
<feature type="transmembrane region" description="Helical" evidence="7">
    <location>
        <begin position="88"/>
        <end position="109"/>
    </location>
</feature>
<evidence type="ECO:0000256" key="5">
    <source>
        <dbReference type="ARBA" id="ARBA00022989"/>
    </source>
</evidence>
<evidence type="ECO:0000256" key="7">
    <source>
        <dbReference type="SAM" id="Phobius"/>
    </source>
</evidence>
<feature type="transmembrane region" description="Helical" evidence="7">
    <location>
        <begin position="163"/>
        <end position="183"/>
    </location>
</feature>
<dbReference type="GO" id="GO:0016020">
    <property type="term" value="C:membrane"/>
    <property type="evidence" value="ECO:0007669"/>
    <property type="project" value="UniProtKB-SubCell"/>
</dbReference>
<dbReference type="FunFam" id="1.20.1510.10:FF:000006">
    <property type="entry name" value="Divalent cation efflux transporter"/>
    <property type="match status" value="1"/>
</dbReference>
<evidence type="ECO:0000313" key="10">
    <source>
        <dbReference type="EMBL" id="ABB38310.1"/>
    </source>
</evidence>
<dbReference type="GO" id="GO:0008324">
    <property type="term" value="F:monoatomic cation transmembrane transporter activity"/>
    <property type="evidence" value="ECO:0007669"/>
    <property type="project" value="InterPro"/>
</dbReference>
<evidence type="ECO:0000313" key="11">
    <source>
        <dbReference type="Proteomes" id="UP000002710"/>
    </source>
</evidence>
<dbReference type="InterPro" id="IPR036837">
    <property type="entry name" value="Cation_efflux_CTD_sf"/>
</dbReference>
<comment type="subcellular location">
    <subcellularLocation>
        <location evidence="1">Membrane</location>
        <topology evidence="1">Multi-pass membrane protein</topology>
    </subcellularLocation>
</comment>
<protein>
    <submittedName>
        <fullName evidence="10">Cation diffusion facilitator family transporter</fullName>
    </submittedName>
</protein>
<organism evidence="10 11">
    <name type="scientific">Oleidesulfovibrio alaskensis (strain ATCC BAA-1058 / DSM 17464 / G20)</name>
    <name type="common">Desulfovibrio alaskensis</name>
    <dbReference type="NCBI Taxonomy" id="207559"/>
    <lineage>
        <taxon>Bacteria</taxon>
        <taxon>Pseudomonadati</taxon>
        <taxon>Thermodesulfobacteriota</taxon>
        <taxon>Desulfovibrionia</taxon>
        <taxon>Desulfovibrionales</taxon>
        <taxon>Desulfovibrionaceae</taxon>
        <taxon>Oleidesulfovibrio</taxon>
    </lineage>
</organism>
<dbReference type="PANTHER" id="PTHR43840">
    <property type="entry name" value="MITOCHONDRIAL METAL TRANSPORTER 1-RELATED"/>
    <property type="match status" value="1"/>
</dbReference>
<dbReference type="RefSeq" id="WP_011367475.1">
    <property type="nucleotide sequence ID" value="NC_007519.1"/>
</dbReference>
<evidence type="ECO:0000256" key="2">
    <source>
        <dbReference type="ARBA" id="ARBA00008114"/>
    </source>
</evidence>
<dbReference type="InterPro" id="IPR027470">
    <property type="entry name" value="Cation_efflux_CTD"/>
</dbReference>
<dbReference type="SUPFAM" id="SSF161111">
    <property type="entry name" value="Cation efflux protein transmembrane domain-like"/>
    <property type="match status" value="1"/>
</dbReference>
<dbReference type="InterPro" id="IPR002524">
    <property type="entry name" value="Cation_efflux"/>
</dbReference>
<dbReference type="InterPro" id="IPR058533">
    <property type="entry name" value="Cation_efflux_TM"/>
</dbReference>
<dbReference type="KEGG" id="dde:Dde_1511"/>
<dbReference type="NCBIfam" id="TIGR01297">
    <property type="entry name" value="CDF"/>
    <property type="match status" value="1"/>
</dbReference>
<keyword evidence="5 7" id="KW-1133">Transmembrane helix</keyword>
<evidence type="ECO:0000259" key="9">
    <source>
        <dbReference type="Pfam" id="PF16916"/>
    </source>
</evidence>
<accession>Q311T6</accession>
<dbReference type="InterPro" id="IPR027469">
    <property type="entry name" value="Cation_efflux_TMD_sf"/>
</dbReference>
<dbReference type="eggNOG" id="COG0053">
    <property type="taxonomic scope" value="Bacteria"/>
</dbReference>
<feature type="domain" description="Cation efflux protein transmembrane" evidence="8">
    <location>
        <begin position="21"/>
        <end position="215"/>
    </location>
</feature>
<keyword evidence="3" id="KW-0813">Transport</keyword>
<proteinExistence type="inferred from homology"/>
<feature type="domain" description="Cation efflux protein cytoplasmic" evidence="9">
    <location>
        <begin position="220"/>
        <end position="296"/>
    </location>
</feature>
<keyword evidence="11" id="KW-1185">Reference proteome</keyword>
<dbReference type="Gene3D" id="3.30.70.1350">
    <property type="entry name" value="Cation efflux protein, cytoplasmic domain"/>
    <property type="match status" value="1"/>
</dbReference>
<keyword evidence="4 7" id="KW-0812">Transmembrane</keyword>
<dbReference type="EMBL" id="CP000112">
    <property type="protein sequence ID" value="ABB38310.1"/>
    <property type="molecule type" value="Genomic_DNA"/>
</dbReference>
<gene>
    <name evidence="10" type="ordered locus">Dde_1511</name>
</gene>
<evidence type="ECO:0000256" key="3">
    <source>
        <dbReference type="ARBA" id="ARBA00022448"/>
    </source>
</evidence>
<feature type="transmembrane region" description="Helical" evidence="7">
    <location>
        <begin position="189"/>
        <end position="207"/>
    </location>
</feature>
<evidence type="ECO:0000259" key="8">
    <source>
        <dbReference type="Pfam" id="PF01545"/>
    </source>
</evidence>
<evidence type="ECO:0000256" key="6">
    <source>
        <dbReference type="ARBA" id="ARBA00023136"/>
    </source>
</evidence>
<dbReference type="Pfam" id="PF16916">
    <property type="entry name" value="ZT_dimer"/>
    <property type="match status" value="1"/>
</dbReference>
<reference evidence="10 11" key="1">
    <citation type="journal article" date="2011" name="J. Bacteriol.">
        <title>Complete genome sequence and updated annotation of Desulfovibrio alaskensis G20.</title>
        <authorList>
            <person name="Hauser L.J."/>
            <person name="Land M.L."/>
            <person name="Brown S.D."/>
            <person name="Larimer F."/>
            <person name="Keller K.L."/>
            <person name="Rapp-Giles B.J."/>
            <person name="Price M.N."/>
            <person name="Lin M."/>
            <person name="Bruce D.C."/>
            <person name="Detter J.C."/>
            <person name="Tapia R."/>
            <person name="Han C.S."/>
            <person name="Goodwin L.A."/>
            <person name="Cheng J.F."/>
            <person name="Pitluck S."/>
            <person name="Copeland A."/>
            <person name="Lucas S."/>
            <person name="Nolan M."/>
            <person name="Lapidus A.L."/>
            <person name="Palumbo A.V."/>
            <person name="Wall J.D."/>
        </authorList>
    </citation>
    <scope>NUCLEOTIDE SEQUENCE [LARGE SCALE GENOMIC DNA]</scope>
    <source>
        <strain evidence="11">ATCC BAA 1058 / DSM 17464 / G20</strain>
    </source>
</reference>